<evidence type="ECO:0000256" key="1">
    <source>
        <dbReference type="SAM" id="MobiDB-lite"/>
    </source>
</evidence>
<sequence>MGSVPPILLYVAAPACMPPPLTDMYTLRLQKSISHRRARDFLTVLFLQLPLLQWRVTMDTRTTSPPRPYTAVPQPIPASSAHHPSSSSSRHDPTYPPATNVCDQESNKESSLVSTSGNVRTLDFSNTQCVSLEEWRSPFDSLRGRPFGSS</sequence>
<dbReference type="AlphaFoldDB" id="A0A1Y2IN13"/>
<feature type="compositionally biased region" description="Low complexity" evidence="1">
    <location>
        <begin position="77"/>
        <end position="88"/>
    </location>
</feature>
<gene>
    <name evidence="2" type="ORF">PYCCODRAFT_407692</name>
</gene>
<dbReference type="EMBL" id="KZ084105">
    <property type="protein sequence ID" value="OSD02495.1"/>
    <property type="molecule type" value="Genomic_DNA"/>
</dbReference>
<accession>A0A1Y2IN13</accession>
<reference evidence="2 3" key="1">
    <citation type="journal article" date="2015" name="Biotechnol. Biofuels">
        <title>Enhanced degradation of softwood versus hardwood by the white-rot fungus Pycnoporus coccineus.</title>
        <authorList>
            <person name="Couturier M."/>
            <person name="Navarro D."/>
            <person name="Chevret D."/>
            <person name="Henrissat B."/>
            <person name="Piumi F."/>
            <person name="Ruiz-Duenas F.J."/>
            <person name="Martinez A.T."/>
            <person name="Grigoriev I.V."/>
            <person name="Riley R."/>
            <person name="Lipzen A."/>
            <person name="Berrin J.G."/>
            <person name="Master E.R."/>
            <person name="Rosso M.N."/>
        </authorList>
    </citation>
    <scope>NUCLEOTIDE SEQUENCE [LARGE SCALE GENOMIC DNA]</scope>
    <source>
        <strain evidence="2 3">BRFM310</strain>
    </source>
</reference>
<keyword evidence="3" id="KW-1185">Reference proteome</keyword>
<dbReference type="Proteomes" id="UP000193067">
    <property type="component" value="Unassembled WGS sequence"/>
</dbReference>
<evidence type="ECO:0000313" key="2">
    <source>
        <dbReference type="EMBL" id="OSD02495.1"/>
    </source>
</evidence>
<protein>
    <submittedName>
        <fullName evidence="2">Uncharacterized protein</fullName>
    </submittedName>
</protein>
<evidence type="ECO:0000313" key="3">
    <source>
        <dbReference type="Proteomes" id="UP000193067"/>
    </source>
</evidence>
<feature type="region of interest" description="Disordered" evidence="1">
    <location>
        <begin position="60"/>
        <end position="116"/>
    </location>
</feature>
<feature type="compositionally biased region" description="Polar residues" evidence="1">
    <location>
        <begin position="101"/>
        <end position="116"/>
    </location>
</feature>
<organism evidence="2 3">
    <name type="scientific">Trametes coccinea (strain BRFM310)</name>
    <name type="common">Pycnoporus coccineus</name>
    <dbReference type="NCBI Taxonomy" id="1353009"/>
    <lineage>
        <taxon>Eukaryota</taxon>
        <taxon>Fungi</taxon>
        <taxon>Dikarya</taxon>
        <taxon>Basidiomycota</taxon>
        <taxon>Agaricomycotina</taxon>
        <taxon>Agaricomycetes</taxon>
        <taxon>Polyporales</taxon>
        <taxon>Polyporaceae</taxon>
        <taxon>Trametes</taxon>
    </lineage>
</organism>
<name>A0A1Y2IN13_TRAC3</name>
<proteinExistence type="predicted"/>